<comment type="similarity">
    <text evidence="1">Belongs to the disease resistance NB-LRR family.</text>
</comment>
<dbReference type="GO" id="GO:0000166">
    <property type="term" value="F:nucleotide binding"/>
    <property type="evidence" value="ECO:0007669"/>
    <property type="project" value="UniProtKB-KW"/>
</dbReference>
<sequence length="117" mass="12912">MAQALVQRACAKLRSALGDEAVVRLNFPADLRDMLEALEAIQPVLDEAEMRLLRDEWVARWLQRALSVAYKTIDIVDDLQDLRSQAAATVPSNIHCRSAIIGSIASLLEASHFTPSV</sequence>
<protein>
    <recommendedName>
        <fullName evidence="6">Disease resistance N-terminal domain-containing protein</fullName>
    </recommendedName>
</protein>
<name>M8AYY3_AEGTA</name>
<evidence type="ECO:0000259" key="6">
    <source>
        <dbReference type="Pfam" id="PF18052"/>
    </source>
</evidence>
<dbReference type="GO" id="GO:0006952">
    <property type="term" value="P:defense response"/>
    <property type="evidence" value="ECO:0007669"/>
    <property type="project" value="UniProtKB-KW"/>
</dbReference>
<accession>M8AYY3</accession>
<evidence type="ECO:0000256" key="1">
    <source>
        <dbReference type="ARBA" id="ARBA00008894"/>
    </source>
</evidence>
<evidence type="ECO:0000256" key="2">
    <source>
        <dbReference type="ARBA" id="ARBA00022614"/>
    </source>
</evidence>
<organism evidence="7">
    <name type="scientific">Aegilops tauschii</name>
    <name type="common">Tausch's goatgrass</name>
    <name type="synonym">Aegilops squarrosa</name>
    <dbReference type="NCBI Taxonomy" id="37682"/>
    <lineage>
        <taxon>Eukaryota</taxon>
        <taxon>Viridiplantae</taxon>
        <taxon>Streptophyta</taxon>
        <taxon>Embryophyta</taxon>
        <taxon>Tracheophyta</taxon>
        <taxon>Spermatophyta</taxon>
        <taxon>Magnoliopsida</taxon>
        <taxon>Liliopsida</taxon>
        <taxon>Poales</taxon>
        <taxon>Poaceae</taxon>
        <taxon>BOP clade</taxon>
        <taxon>Pooideae</taxon>
        <taxon>Triticodae</taxon>
        <taxon>Triticeae</taxon>
        <taxon>Triticinae</taxon>
        <taxon>Aegilops</taxon>
    </lineage>
</organism>
<evidence type="ECO:0000256" key="5">
    <source>
        <dbReference type="ARBA" id="ARBA00022821"/>
    </source>
</evidence>
<dbReference type="InterPro" id="IPR041118">
    <property type="entry name" value="Rx_N"/>
</dbReference>
<proteinExistence type="inferred from homology"/>
<evidence type="ECO:0000256" key="4">
    <source>
        <dbReference type="ARBA" id="ARBA00022741"/>
    </source>
</evidence>
<dbReference type="EnsemblPlants" id="EMT09687">
    <property type="protein sequence ID" value="EMT09687"/>
    <property type="gene ID" value="F775_23105"/>
</dbReference>
<dbReference type="AlphaFoldDB" id="M8AYY3"/>
<keyword evidence="4" id="KW-0547">Nucleotide-binding</keyword>
<dbReference type="Gene3D" id="1.20.5.4130">
    <property type="match status" value="1"/>
</dbReference>
<keyword evidence="3" id="KW-0677">Repeat</keyword>
<evidence type="ECO:0000313" key="7">
    <source>
        <dbReference type="EnsemblPlants" id="EMT09687"/>
    </source>
</evidence>
<dbReference type="Pfam" id="PF18052">
    <property type="entry name" value="Rx_N"/>
    <property type="match status" value="1"/>
</dbReference>
<keyword evidence="5" id="KW-0611">Plant defense</keyword>
<reference evidence="7" key="1">
    <citation type="submission" date="2015-06" db="UniProtKB">
        <authorList>
            <consortium name="EnsemblPlants"/>
        </authorList>
    </citation>
    <scope>IDENTIFICATION</scope>
</reference>
<feature type="domain" description="Disease resistance N-terminal" evidence="6">
    <location>
        <begin position="6"/>
        <end position="80"/>
    </location>
</feature>
<keyword evidence="2" id="KW-0433">Leucine-rich repeat</keyword>
<evidence type="ECO:0000256" key="3">
    <source>
        <dbReference type="ARBA" id="ARBA00022737"/>
    </source>
</evidence>